<proteinExistence type="predicted"/>
<reference evidence="2 3" key="1">
    <citation type="submission" date="2019-05" db="EMBL/GenBank/DDBJ databases">
        <title>Another draft genome of Portunus trituberculatus and its Hox gene families provides insights of decapod evolution.</title>
        <authorList>
            <person name="Jeong J.-H."/>
            <person name="Song I."/>
            <person name="Kim S."/>
            <person name="Choi T."/>
            <person name="Kim D."/>
            <person name="Ryu S."/>
            <person name="Kim W."/>
        </authorList>
    </citation>
    <scope>NUCLEOTIDE SEQUENCE [LARGE SCALE GENOMIC DNA]</scope>
    <source>
        <tissue evidence="2">Muscle</tissue>
    </source>
</reference>
<dbReference type="AlphaFoldDB" id="A0A5B7HTD9"/>
<sequence length="96" mass="10188">MAFENGRVMNVVAVCGGDIMEDLRMNQCCLLPLHPFPCYTGRPSPFTMDGDKHTSDHVISSVPSLLTTAIQPVPSVVGGGGAKTGDKQEGGQRKTQ</sequence>
<feature type="compositionally biased region" description="Basic and acidic residues" evidence="1">
    <location>
        <begin position="84"/>
        <end position="96"/>
    </location>
</feature>
<gene>
    <name evidence="2" type="ORF">E2C01_066010</name>
</gene>
<protein>
    <submittedName>
        <fullName evidence="2">Uncharacterized protein</fullName>
    </submittedName>
</protein>
<name>A0A5B7HTD9_PORTR</name>
<dbReference type="EMBL" id="VSRR010033468">
    <property type="protein sequence ID" value="MPC71724.1"/>
    <property type="molecule type" value="Genomic_DNA"/>
</dbReference>
<keyword evidence="3" id="KW-1185">Reference proteome</keyword>
<comment type="caution">
    <text evidence="2">The sequence shown here is derived from an EMBL/GenBank/DDBJ whole genome shotgun (WGS) entry which is preliminary data.</text>
</comment>
<organism evidence="2 3">
    <name type="scientific">Portunus trituberculatus</name>
    <name type="common">Swimming crab</name>
    <name type="synonym">Neptunus trituberculatus</name>
    <dbReference type="NCBI Taxonomy" id="210409"/>
    <lineage>
        <taxon>Eukaryota</taxon>
        <taxon>Metazoa</taxon>
        <taxon>Ecdysozoa</taxon>
        <taxon>Arthropoda</taxon>
        <taxon>Crustacea</taxon>
        <taxon>Multicrustacea</taxon>
        <taxon>Malacostraca</taxon>
        <taxon>Eumalacostraca</taxon>
        <taxon>Eucarida</taxon>
        <taxon>Decapoda</taxon>
        <taxon>Pleocyemata</taxon>
        <taxon>Brachyura</taxon>
        <taxon>Eubrachyura</taxon>
        <taxon>Portunoidea</taxon>
        <taxon>Portunidae</taxon>
        <taxon>Portuninae</taxon>
        <taxon>Portunus</taxon>
    </lineage>
</organism>
<evidence type="ECO:0000256" key="1">
    <source>
        <dbReference type="SAM" id="MobiDB-lite"/>
    </source>
</evidence>
<evidence type="ECO:0000313" key="3">
    <source>
        <dbReference type="Proteomes" id="UP000324222"/>
    </source>
</evidence>
<dbReference type="Proteomes" id="UP000324222">
    <property type="component" value="Unassembled WGS sequence"/>
</dbReference>
<feature type="region of interest" description="Disordered" evidence="1">
    <location>
        <begin position="72"/>
        <end position="96"/>
    </location>
</feature>
<evidence type="ECO:0000313" key="2">
    <source>
        <dbReference type="EMBL" id="MPC71724.1"/>
    </source>
</evidence>
<accession>A0A5B7HTD9</accession>